<dbReference type="CDD" id="cd04474">
    <property type="entry name" value="RPA1_DBD_A"/>
    <property type="match status" value="1"/>
</dbReference>
<dbReference type="Pfam" id="PF01336">
    <property type="entry name" value="tRNA_anti-codon"/>
    <property type="match status" value="1"/>
</dbReference>
<dbReference type="Pfam" id="PF04057">
    <property type="entry name" value="Rep-A_N"/>
    <property type="match status" value="1"/>
</dbReference>
<keyword evidence="5 11" id="KW-0863">Zinc-finger</keyword>
<dbReference type="CDD" id="cd04477">
    <property type="entry name" value="RPA1N"/>
    <property type="match status" value="1"/>
</dbReference>
<dbReference type="CDD" id="cd04475">
    <property type="entry name" value="RPA1_DBD_B"/>
    <property type="match status" value="1"/>
</dbReference>
<proteinExistence type="inferred from homology"/>
<sequence length="664" mass="72961">LKGIAKRLLVSTHCEKLCKKLWNNARTSVNTKKTTMSSHGLTVGFLAEIMQGNELQNPVVQILGSKRIAGTGEQSERYRLLISDGKTLYSFAMLGTQLNDLQKQGKLPEYTIIRIDRYTTSVVNRNEKGEKRVLIIVELTVLKDGGLVGEKIGNPQSLTDTSSQAGSGGTAAAPAASAGSGGYEKPRTMDSMGGGSINNGSSYGANRSMSMGSSQQKDMTLTDSLTHPISSLSPYQNKWVIKARVMSKSGIRTWSNAKGEGKLFSMDLMDESGEIRLTAFKEQCDRYYEMIQVDKVYLISKCQLKPANKQYSSLKNDYEMTMTNDTIVQECTDADGSMPEIQYNFVPISQIANLEPNSMVDIIGMCKEASEVVQFTAKTSGRELRKREITLVDDSKASVQLTLWGDDAQNFPATTNPVVLVKGGRVSEFGGGKTLGLIGGSVMKLNPDMEAAFKVRGWYENEGRDLTVSSVSARTGAGAGAGLSTEWLSFQEAKDRNLGAGDKPDYFQVKAMVHTIKSSNAVYKACPQADCNKKVIDQENGQFRCEKCNADFPNFKYRLLVNMLIGDWTSNRWVTVFTELAEEMLGKSSQEIGSSLEFNKDDAEQIFTAVSFKSFVFKLRTKVEYFGEQPRNKTSAVSVAPVNHKEYNALLIKSIQELTGVGKN</sequence>
<evidence type="ECO:0000256" key="6">
    <source>
        <dbReference type="ARBA" id="ARBA00022833"/>
    </source>
</evidence>
<dbReference type="VEuPathDB" id="VectorBase:AATE014347"/>
<evidence type="ECO:0000256" key="8">
    <source>
        <dbReference type="ARBA" id="ARBA00023242"/>
    </source>
</evidence>
<comment type="subcellular location">
    <subcellularLocation>
        <location evidence="1 11">Nucleus</location>
    </subcellularLocation>
</comment>
<evidence type="ECO:0000256" key="9">
    <source>
        <dbReference type="ARBA" id="ARBA00058595"/>
    </source>
</evidence>
<evidence type="ECO:0000256" key="2">
    <source>
        <dbReference type="ARBA" id="ARBA00005690"/>
    </source>
</evidence>
<evidence type="ECO:0000256" key="12">
    <source>
        <dbReference type="SAM" id="MobiDB-lite"/>
    </source>
</evidence>
<dbReference type="FunFam" id="2.40.50.140:FF:000090">
    <property type="entry name" value="Replication protein A subunit"/>
    <property type="match status" value="1"/>
</dbReference>
<reference evidence="17" key="1">
    <citation type="submission" date="2022-08" db="UniProtKB">
        <authorList>
            <consortium name="EnsemblMetazoa"/>
        </authorList>
    </citation>
    <scope>IDENTIFICATION</scope>
    <source>
        <strain evidence="17">EBRO</strain>
    </source>
</reference>
<dbReference type="InterPro" id="IPR004365">
    <property type="entry name" value="NA-bd_OB_tRNA"/>
</dbReference>
<feature type="domain" description="OB" evidence="13">
    <location>
        <begin position="239"/>
        <end position="321"/>
    </location>
</feature>
<keyword evidence="6 11" id="KW-0862">Zinc</keyword>
<dbReference type="Pfam" id="PF08646">
    <property type="entry name" value="Rep_fac-A_C"/>
    <property type="match status" value="1"/>
</dbReference>
<feature type="domain" description="Replication protein A OB" evidence="16">
    <location>
        <begin position="348"/>
        <end position="446"/>
    </location>
</feature>
<feature type="region of interest" description="Disordered" evidence="12">
    <location>
        <begin position="152"/>
        <end position="220"/>
    </location>
</feature>
<dbReference type="InterPro" id="IPR013955">
    <property type="entry name" value="Rep_factor-A_C"/>
</dbReference>
<evidence type="ECO:0000259" key="13">
    <source>
        <dbReference type="Pfam" id="PF01336"/>
    </source>
</evidence>
<evidence type="ECO:0000256" key="4">
    <source>
        <dbReference type="ARBA" id="ARBA00022723"/>
    </source>
</evidence>
<accession>A0A182JAC3</accession>
<dbReference type="InterPro" id="IPR004591">
    <property type="entry name" value="Rfa1"/>
</dbReference>
<organism evidence="17">
    <name type="scientific">Anopheles atroparvus</name>
    <name type="common">European mosquito</name>
    <dbReference type="NCBI Taxonomy" id="41427"/>
    <lineage>
        <taxon>Eukaryota</taxon>
        <taxon>Metazoa</taxon>
        <taxon>Ecdysozoa</taxon>
        <taxon>Arthropoda</taxon>
        <taxon>Hexapoda</taxon>
        <taxon>Insecta</taxon>
        <taxon>Pterygota</taxon>
        <taxon>Neoptera</taxon>
        <taxon>Endopterygota</taxon>
        <taxon>Diptera</taxon>
        <taxon>Nematocera</taxon>
        <taxon>Culicoidea</taxon>
        <taxon>Culicidae</taxon>
        <taxon>Anophelinae</taxon>
        <taxon>Anopheles</taxon>
    </lineage>
</organism>
<dbReference type="SUPFAM" id="SSF50249">
    <property type="entry name" value="Nucleic acid-binding proteins"/>
    <property type="match status" value="4"/>
</dbReference>
<keyword evidence="8 11" id="KW-0539">Nucleus</keyword>
<dbReference type="Pfam" id="PF16900">
    <property type="entry name" value="REPA_OB_2"/>
    <property type="match status" value="1"/>
</dbReference>
<evidence type="ECO:0000313" key="17">
    <source>
        <dbReference type="EnsemblMetazoa" id="AATE014347-PA.1"/>
    </source>
</evidence>
<comment type="function">
    <text evidence="9 11">As part of the heterotrimeric replication protein A complex (RPA/RP-A), binds and stabilizes single-stranded DNA intermediates, that form during DNA replication or upon DNA stress. It prevents their reannealing and in parallel, recruits and activates different proteins and complexes involved in DNA metabolism. Thereby, it plays an essential role both in DNA replication and the cellular response to DNA damage.</text>
</comment>
<dbReference type="GO" id="GO:0003677">
    <property type="term" value="F:DNA binding"/>
    <property type="evidence" value="ECO:0007669"/>
    <property type="project" value="UniProtKB-KW"/>
</dbReference>
<evidence type="ECO:0000256" key="3">
    <source>
        <dbReference type="ARBA" id="ARBA00022705"/>
    </source>
</evidence>
<dbReference type="FunFam" id="2.40.50.140:FF:000117">
    <property type="entry name" value="Replication protein A subunit"/>
    <property type="match status" value="1"/>
</dbReference>
<dbReference type="InterPro" id="IPR007199">
    <property type="entry name" value="Rep_factor-A_N"/>
</dbReference>
<comment type="subunit">
    <text evidence="10 11">Component of the heterotrimeric canonical replication protein A complex (RPA).</text>
</comment>
<keyword evidence="4 11" id="KW-0479">Metal-binding</keyword>
<comment type="similarity">
    <text evidence="2 11">Belongs to the replication factor A protein 1 family.</text>
</comment>
<dbReference type="CDD" id="cd04476">
    <property type="entry name" value="RPA1_DBD_C"/>
    <property type="match status" value="1"/>
</dbReference>
<dbReference type="GO" id="GO:0008270">
    <property type="term" value="F:zinc ion binding"/>
    <property type="evidence" value="ECO:0007669"/>
    <property type="project" value="UniProtKB-KW"/>
</dbReference>
<dbReference type="GO" id="GO:0005634">
    <property type="term" value="C:nucleus"/>
    <property type="evidence" value="ECO:0007669"/>
    <property type="project" value="UniProtKB-SubCell"/>
</dbReference>
<dbReference type="AlphaFoldDB" id="A0A182JAC3"/>
<dbReference type="NCBIfam" id="TIGR00617">
    <property type="entry name" value="rpa1"/>
    <property type="match status" value="1"/>
</dbReference>
<feature type="domain" description="Replication factor-A protein 1 N-terminal" evidence="14">
    <location>
        <begin position="41"/>
        <end position="143"/>
    </location>
</feature>
<dbReference type="GO" id="GO:0006310">
    <property type="term" value="P:DNA recombination"/>
    <property type="evidence" value="ECO:0007669"/>
    <property type="project" value="InterPro"/>
</dbReference>
<dbReference type="InterPro" id="IPR031657">
    <property type="entry name" value="REPA_OB_2"/>
</dbReference>
<dbReference type="GO" id="GO:0006281">
    <property type="term" value="P:DNA repair"/>
    <property type="evidence" value="ECO:0007669"/>
    <property type="project" value="InterPro"/>
</dbReference>
<dbReference type="GO" id="GO:0006260">
    <property type="term" value="P:DNA replication"/>
    <property type="evidence" value="ECO:0007669"/>
    <property type="project" value="UniProtKB-KW"/>
</dbReference>
<dbReference type="PANTHER" id="PTHR47165">
    <property type="entry name" value="OS03G0429900 PROTEIN"/>
    <property type="match status" value="1"/>
</dbReference>
<evidence type="ECO:0000259" key="15">
    <source>
        <dbReference type="Pfam" id="PF08646"/>
    </source>
</evidence>
<evidence type="ECO:0000256" key="1">
    <source>
        <dbReference type="ARBA" id="ARBA00004123"/>
    </source>
</evidence>
<feature type="domain" description="Replication factor A C-terminal" evidence="15">
    <location>
        <begin position="506"/>
        <end position="650"/>
    </location>
</feature>
<keyword evidence="3 11" id="KW-0235">DNA replication</keyword>
<keyword evidence="7 11" id="KW-0238">DNA-binding</keyword>
<evidence type="ECO:0000259" key="16">
    <source>
        <dbReference type="Pfam" id="PF16900"/>
    </source>
</evidence>
<dbReference type="FunFam" id="2.40.50.140:FF:000041">
    <property type="entry name" value="Replication protein A subunit"/>
    <property type="match status" value="1"/>
</dbReference>
<feature type="compositionally biased region" description="Polar residues" evidence="12">
    <location>
        <begin position="207"/>
        <end position="220"/>
    </location>
</feature>
<dbReference type="PANTHER" id="PTHR47165:SF4">
    <property type="entry name" value="OS03G0429900 PROTEIN"/>
    <property type="match status" value="1"/>
</dbReference>
<dbReference type="InterPro" id="IPR012340">
    <property type="entry name" value="NA-bd_OB-fold"/>
</dbReference>
<evidence type="ECO:0000256" key="5">
    <source>
        <dbReference type="ARBA" id="ARBA00022771"/>
    </source>
</evidence>
<feature type="compositionally biased region" description="Low complexity" evidence="12">
    <location>
        <begin position="162"/>
        <end position="178"/>
    </location>
</feature>
<name>A0A182JAC3_ANOAO</name>
<dbReference type="FunFam" id="2.40.50.140:FF:000064">
    <property type="entry name" value="Replication protein A subunit"/>
    <property type="match status" value="1"/>
</dbReference>
<evidence type="ECO:0000259" key="14">
    <source>
        <dbReference type="Pfam" id="PF04057"/>
    </source>
</evidence>
<evidence type="ECO:0000256" key="11">
    <source>
        <dbReference type="RuleBase" id="RU364130"/>
    </source>
</evidence>
<dbReference type="STRING" id="41427.A0A182JAC3"/>
<dbReference type="EnsemblMetazoa" id="AATE014347-RA">
    <property type="protein sequence ID" value="AATE014347-PA.1"/>
    <property type="gene ID" value="AATE014347"/>
</dbReference>
<evidence type="ECO:0000256" key="10">
    <source>
        <dbReference type="ARBA" id="ARBA00062035"/>
    </source>
</evidence>
<protein>
    <recommendedName>
        <fullName evidence="11">Replication protein A subunit</fullName>
    </recommendedName>
</protein>
<dbReference type="InterPro" id="IPR047192">
    <property type="entry name" value="Euk_RPA1_DBD_C"/>
</dbReference>
<evidence type="ECO:0000256" key="7">
    <source>
        <dbReference type="ARBA" id="ARBA00023125"/>
    </source>
</evidence>
<dbReference type="Gene3D" id="2.40.50.140">
    <property type="entry name" value="Nucleic acid-binding proteins"/>
    <property type="match status" value="4"/>
</dbReference>